<dbReference type="OrthoDB" id="10502815at2759"/>
<feature type="compositionally biased region" description="Acidic residues" evidence="1">
    <location>
        <begin position="70"/>
        <end position="79"/>
    </location>
</feature>
<dbReference type="AlphaFoldDB" id="A0A6G1KZL7"/>
<evidence type="ECO:0000313" key="2">
    <source>
        <dbReference type="EMBL" id="KAF2765772.1"/>
    </source>
</evidence>
<name>A0A6G1KZL7_9PEZI</name>
<keyword evidence="3" id="KW-1185">Reference proteome</keyword>
<dbReference type="Proteomes" id="UP000799436">
    <property type="component" value="Unassembled WGS sequence"/>
</dbReference>
<accession>A0A6G1KZL7</accession>
<feature type="compositionally biased region" description="Basic and acidic residues" evidence="1">
    <location>
        <begin position="46"/>
        <end position="69"/>
    </location>
</feature>
<feature type="region of interest" description="Disordered" evidence="1">
    <location>
        <begin position="46"/>
        <end position="82"/>
    </location>
</feature>
<evidence type="ECO:0000313" key="3">
    <source>
        <dbReference type="Proteomes" id="UP000799436"/>
    </source>
</evidence>
<reference evidence="2" key="1">
    <citation type="journal article" date="2020" name="Stud. Mycol.">
        <title>101 Dothideomycetes genomes: a test case for predicting lifestyles and emergence of pathogens.</title>
        <authorList>
            <person name="Haridas S."/>
            <person name="Albert R."/>
            <person name="Binder M."/>
            <person name="Bloem J."/>
            <person name="Labutti K."/>
            <person name="Salamov A."/>
            <person name="Andreopoulos B."/>
            <person name="Baker S."/>
            <person name="Barry K."/>
            <person name="Bills G."/>
            <person name="Bluhm B."/>
            <person name="Cannon C."/>
            <person name="Castanera R."/>
            <person name="Culley D."/>
            <person name="Daum C."/>
            <person name="Ezra D."/>
            <person name="Gonzalez J."/>
            <person name="Henrissat B."/>
            <person name="Kuo A."/>
            <person name="Liang C."/>
            <person name="Lipzen A."/>
            <person name="Lutzoni F."/>
            <person name="Magnuson J."/>
            <person name="Mondo S."/>
            <person name="Nolan M."/>
            <person name="Ohm R."/>
            <person name="Pangilinan J."/>
            <person name="Park H.-J."/>
            <person name="Ramirez L."/>
            <person name="Alfaro M."/>
            <person name="Sun H."/>
            <person name="Tritt A."/>
            <person name="Yoshinaga Y."/>
            <person name="Zwiers L.-H."/>
            <person name="Turgeon B."/>
            <person name="Goodwin S."/>
            <person name="Spatafora J."/>
            <person name="Crous P."/>
            <person name="Grigoriev I."/>
        </authorList>
    </citation>
    <scope>NUCLEOTIDE SEQUENCE</scope>
    <source>
        <strain evidence="2">CBS 116005</strain>
    </source>
</reference>
<sequence>MTPFTDEEIDQAIEELVFLPRTDKNHPLAHLNKAVEEYQPVKLAAMEKKKAEEAKKAKEKEKAEKSEKEKEEEEDEWVLESEGMNVPKVHAYGGGLK</sequence>
<gene>
    <name evidence="2" type="ORF">EJ03DRAFT_354558</name>
</gene>
<evidence type="ECO:0000256" key="1">
    <source>
        <dbReference type="SAM" id="MobiDB-lite"/>
    </source>
</evidence>
<protein>
    <submittedName>
        <fullName evidence="2">Uncharacterized protein</fullName>
    </submittedName>
</protein>
<proteinExistence type="predicted"/>
<organism evidence="2 3">
    <name type="scientific">Teratosphaeria nubilosa</name>
    <dbReference type="NCBI Taxonomy" id="161662"/>
    <lineage>
        <taxon>Eukaryota</taxon>
        <taxon>Fungi</taxon>
        <taxon>Dikarya</taxon>
        <taxon>Ascomycota</taxon>
        <taxon>Pezizomycotina</taxon>
        <taxon>Dothideomycetes</taxon>
        <taxon>Dothideomycetidae</taxon>
        <taxon>Mycosphaerellales</taxon>
        <taxon>Teratosphaeriaceae</taxon>
        <taxon>Teratosphaeria</taxon>
    </lineage>
</organism>
<dbReference type="EMBL" id="ML995884">
    <property type="protein sequence ID" value="KAF2765772.1"/>
    <property type="molecule type" value="Genomic_DNA"/>
</dbReference>